<keyword evidence="3" id="KW-1185">Reference proteome</keyword>
<feature type="domain" description="2Fe-2S ferredoxin-type" evidence="1">
    <location>
        <begin position="1"/>
        <end position="93"/>
    </location>
</feature>
<dbReference type="PROSITE" id="PS00197">
    <property type="entry name" value="2FE2S_FER_1"/>
    <property type="match status" value="1"/>
</dbReference>
<dbReference type="Proteomes" id="UP001060012">
    <property type="component" value="Chromosome"/>
</dbReference>
<reference evidence="2" key="1">
    <citation type="submission" date="2022-07" db="EMBL/GenBank/DDBJ databases">
        <title>Arcobacter roscoffensis sp. nov., a marine bacterium isolated from coastal seawater collected from Roscoff, France.</title>
        <authorList>
            <person name="Pascual J."/>
            <person name="Lepeaux C."/>
            <person name="Methner A."/>
            <person name="Overmann J."/>
        </authorList>
    </citation>
    <scope>NUCLEOTIDE SEQUENCE</scope>
    <source>
        <strain evidence="2">ARW1-2F2</strain>
    </source>
</reference>
<evidence type="ECO:0000313" key="3">
    <source>
        <dbReference type="Proteomes" id="UP001060012"/>
    </source>
</evidence>
<name>A0ABY5E3R6_9BACT</name>
<protein>
    <submittedName>
        <fullName evidence="2">2Fe-2S iron-sulfur cluster binding domain-containing protein</fullName>
    </submittedName>
</protein>
<dbReference type="InterPro" id="IPR036010">
    <property type="entry name" value="2Fe-2S_ferredoxin-like_sf"/>
</dbReference>
<dbReference type="Gene3D" id="3.10.20.30">
    <property type="match status" value="1"/>
</dbReference>
<evidence type="ECO:0000259" key="1">
    <source>
        <dbReference type="PROSITE" id="PS51085"/>
    </source>
</evidence>
<dbReference type="SUPFAM" id="SSF54292">
    <property type="entry name" value="2Fe-2S ferredoxin-like"/>
    <property type="match status" value="1"/>
</dbReference>
<dbReference type="PROSITE" id="PS51085">
    <property type="entry name" value="2FE2S_FER_2"/>
    <property type="match status" value="1"/>
</dbReference>
<proteinExistence type="predicted"/>
<dbReference type="InterPro" id="IPR006058">
    <property type="entry name" value="2Fe2S_fd_BS"/>
</dbReference>
<evidence type="ECO:0000313" key="2">
    <source>
        <dbReference type="EMBL" id="UTJ06811.1"/>
    </source>
</evidence>
<accession>A0ABY5E3R6</accession>
<dbReference type="Pfam" id="PF00111">
    <property type="entry name" value="Fer2"/>
    <property type="match status" value="1"/>
</dbReference>
<organism evidence="2 3">
    <name type="scientific">Arcobacter roscoffensis</name>
    <dbReference type="NCBI Taxonomy" id="2961520"/>
    <lineage>
        <taxon>Bacteria</taxon>
        <taxon>Pseudomonadati</taxon>
        <taxon>Campylobacterota</taxon>
        <taxon>Epsilonproteobacteria</taxon>
        <taxon>Campylobacterales</taxon>
        <taxon>Arcobacteraceae</taxon>
        <taxon>Arcobacter</taxon>
    </lineage>
</organism>
<dbReference type="CDD" id="cd00207">
    <property type="entry name" value="fer2"/>
    <property type="match status" value="1"/>
</dbReference>
<dbReference type="InterPro" id="IPR012675">
    <property type="entry name" value="Beta-grasp_dom_sf"/>
</dbReference>
<gene>
    <name evidence="2" type="ORF">NJU99_01620</name>
</gene>
<sequence length="106" mass="12168">MKYEIFVKNKDKTKTCLESKHLMDGLYVYDNLVPKGCHNGACGLCKVKVHRGDYKKCKMNRKHISCEEESADILLACKTFPRSDMEIEFIGRDSSKEKSQVYVLGN</sequence>
<dbReference type="InterPro" id="IPR001041">
    <property type="entry name" value="2Fe-2S_ferredoxin-type"/>
</dbReference>
<dbReference type="RefSeq" id="WP_254576990.1">
    <property type="nucleotide sequence ID" value="NZ_CP100595.1"/>
</dbReference>
<dbReference type="EMBL" id="CP100595">
    <property type="protein sequence ID" value="UTJ06811.1"/>
    <property type="molecule type" value="Genomic_DNA"/>
</dbReference>